<dbReference type="InterPro" id="IPR024049">
    <property type="entry name" value="eRF1_1_sf"/>
</dbReference>
<dbReference type="Pfam" id="PF03463">
    <property type="entry name" value="eRF1_1"/>
    <property type="match status" value="1"/>
</dbReference>
<evidence type="ECO:0000313" key="2">
    <source>
        <dbReference type="EMBL" id="SVD75474.1"/>
    </source>
</evidence>
<name>A0A382XX38_9ZZZZ</name>
<protein>
    <recommendedName>
        <fullName evidence="1">eRF1/Pelota-like N-terminal domain-containing protein</fullName>
    </recommendedName>
</protein>
<dbReference type="AlphaFoldDB" id="A0A382XX38"/>
<gene>
    <name evidence="2" type="ORF">METZ01_LOCUS428328</name>
</gene>
<dbReference type="SUPFAM" id="SSF55481">
    <property type="entry name" value="N-terminal domain of eukaryotic peptide chain release factor subunit 1, ERF1"/>
    <property type="match status" value="1"/>
</dbReference>
<proteinExistence type="predicted"/>
<sequence>LPKIEIQKQDSVKLYKIRKTLQELSTFTGRGTELITVYIPKGKQLHEVITNLREEQGTADNI</sequence>
<dbReference type="InterPro" id="IPR005140">
    <property type="entry name" value="eRF1_Pelota-like_N"/>
</dbReference>
<feature type="non-terminal residue" evidence="2">
    <location>
        <position position="1"/>
    </location>
</feature>
<organism evidence="2">
    <name type="scientific">marine metagenome</name>
    <dbReference type="NCBI Taxonomy" id="408172"/>
    <lineage>
        <taxon>unclassified sequences</taxon>
        <taxon>metagenomes</taxon>
        <taxon>ecological metagenomes</taxon>
    </lineage>
</organism>
<dbReference type="Gene3D" id="3.30.960.10">
    <property type="entry name" value="eRF1 domain 1"/>
    <property type="match status" value="1"/>
</dbReference>
<feature type="non-terminal residue" evidence="2">
    <location>
        <position position="62"/>
    </location>
</feature>
<evidence type="ECO:0000259" key="1">
    <source>
        <dbReference type="Pfam" id="PF03463"/>
    </source>
</evidence>
<reference evidence="2" key="1">
    <citation type="submission" date="2018-05" db="EMBL/GenBank/DDBJ databases">
        <authorList>
            <person name="Lanie J.A."/>
            <person name="Ng W.-L."/>
            <person name="Kazmierczak K.M."/>
            <person name="Andrzejewski T.M."/>
            <person name="Davidsen T.M."/>
            <person name="Wayne K.J."/>
            <person name="Tettelin H."/>
            <person name="Glass J.I."/>
            <person name="Rusch D."/>
            <person name="Podicherti R."/>
            <person name="Tsui H.-C.T."/>
            <person name="Winkler M.E."/>
        </authorList>
    </citation>
    <scope>NUCLEOTIDE SEQUENCE</scope>
</reference>
<accession>A0A382XX38</accession>
<dbReference type="EMBL" id="UINC01171096">
    <property type="protein sequence ID" value="SVD75474.1"/>
    <property type="molecule type" value="Genomic_DNA"/>
</dbReference>
<feature type="domain" description="eRF1/Pelota-like N-terminal" evidence="1">
    <location>
        <begin position="18"/>
        <end position="62"/>
    </location>
</feature>